<proteinExistence type="predicted"/>
<gene>
    <name evidence="1" type="ORF">VK792_18645</name>
</gene>
<dbReference type="EMBL" id="JAYLLH010000048">
    <property type="protein sequence ID" value="MEC3863312.1"/>
    <property type="molecule type" value="Genomic_DNA"/>
</dbReference>
<sequence>MKRPFPMQEAVTFQAKVETGDDGAGNRLYRWEDQFRAFAHIDFKGGQEALIGGSLQGLAPGVLTIRASAKAREVKRTWRIKHRGRVYGIKEPPRLSERRTHITMIIEGKD</sequence>
<dbReference type="InterPro" id="IPR008767">
    <property type="entry name" value="Phage_SPP1_head-tail_adaptor"/>
</dbReference>
<accession>A0ABU6HLH3</accession>
<dbReference type="InterPro" id="IPR038666">
    <property type="entry name" value="SSP1_head-tail_sf"/>
</dbReference>
<organism evidence="1 2">
    <name type="scientific">Mesobacterium hydrothermale</name>
    <dbReference type="NCBI Taxonomy" id="3111907"/>
    <lineage>
        <taxon>Bacteria</taxon>
        <taxon>Pseudomonadati</taxon>
        <taxon>Pseudomonadota</taxon>
        <taxon>Alphaproteobacteria</taxon>
        <taxon>Rhodobacterales</taxon>
        <taxon>Roseobacteraceae</taxon>
        <taxon>Mesobacterium</taxon>
    </lineage>
</organism>
<evidence type="ECO:0000313" key="2">
    <source>
        <dbReference type="Proteomes" id="UP001348149"/>
    </source>
</evidence>
<dbReference type="Pfam" id="PF05521">
    <property type="entry name" value="Phage_HCP"/>
    <property type="match status" value="1"/>
</dbReference>
<comment type="caution">
    <text evidence="1">The sequence shown here is derived from an EMBL/GenBank/DDBJ whole genome shotgun (WGS) entry which is preliminary data.</text>
</comment>
<reference evidence="1 2" key="1">
    <citation type="submission" date="2024-01" db="EMBL/GenBank/DDBJ databases">
        <title>Mesobacterium rodlantinim sp. nov., isolated from shallow sea hydrothermal systems off Kueishantao Island.</title>
        <authorList>
            <person name="Su Z."/>
            <person name="Tang K."/>
        </authorList>
    </citation>
    <scope>NUCLEOTIDE SEQUENCE [LARGE SCALE GENOMIC DNA]</scope>
    <source>
        <strain evidence="1 2">TK19101</strain>
    </source>
</reference>
<keyword evidence="2" id="KW-1185">Reference proteome</keyword>
<dbReference type="NCBIfam" id="TIGR01563">
    <property type="entry name" value="gp16_SPP1"/>
    <property type="match status" value="1"/>
</dbReference>
<evidence type="ECO:0000313" key="1">
    <source>
        <dbReference type="EMBL" id="MEC3863312.1"/>
    </source>
</evidence>
<dbReference type="Proteomes" id="UP001348149">
    <property type="component" value="Unassembled WGS sequence"/>
</dbReference>
<name>A0ABU6HLH3_9RHOB</name>
<dbReference type="RefSeq" id="WP_326299379.1">
    <property type="nucleotide sequence ID" value="NZ_JAYLLH010000048.1"/>
</dbReference>
<protein>
    <submittedName>
        <fullName evidence="1">Phage head closure protein</fullName>
    </submittedName>
</protein>
<dbReference type="Gene3D" id="2.40.10.270">
    <property type="entry name" value="Bacteriophage SPP1 head-tail adaptor protein"/>
    <property type="match status" value="1"/>
</dbReference>